<keyword evidence="1" id="KW-0812">Transmembrane</keyword>
<accession>A0A2I0VTL4</accession>
<protein>
    <submittedName>
        <fullName evidence="2">Uncharacterized protein</fullName>
    </submittedName>
</protein>
<feature type="transmembrane region" description="Helical" evidence="1">
    <location>
        <begin position="59"/>
        <end position="83"/>
    </location>
</feature>
<keyword evidence="1" id="KW-0472">Membrane</keyword>
<name>A0A2I0VTL4_9ASPA</name>
<sequence length="194" mass="22794">MTRSVSELQRRRSAAVELVDEVIRLYKEGVAPTEMRARQSLKGLYSHKQRDRPAEDRELSLFFVWVVDSNFTVFYFLEFALIVNQNVNELCFLLKAKRDATERLTAEKMEEVDNQVVRTWGERRMEAELVEKIDITDMKRDMLDIQPVSTKKLVLMVVIHRTFLDHQFKKVEQSSPCGSNQSWEVHEQSLSLEL</sequence>
<evidence type="ECO:0000256" key="1">
    <source>
        <dbReference type="SAM" id="Phobius"/>
    </source>
</evidence>
<organism evidence="2 3">
    <name type="scientific">Dendrobium catenatum</name>
    <dbReference type="NCBI Taxonomy" id="906689"/>
    <lineage>
        <taxon>Eukaryota</taxon>
        <taxon>Viridiplantae</taxon>
        <taxon>Streptophyta</taxon>
        <taxon>Embryophyta</taxon>
        <taxon>Tracheophyta</taxon>
        <taxon>Spermatophyta</taxon>
        <taxon>Magnoliopsida</taxon>
        <taxon>Liliopsida</taxon>
        <taxon>Asparagales</taxon>
        <taxon>Orchidaceae</taxon>
        <taxon>Epidendroideae</taxon>
        <taxon>Malaxideae</taxon>
        <taxon>Dendrobiinae</taxon>
        <taxon>Dendrobium</taxon>
    </lineage>
</organism>
<evidence type="ECO:0000313" key="3">
    <source>
        <dbReference type="Proteomes" id="UP000233837"/>
    </source>
</evidence>
<evidence type="ECO:0000313" key="2">
    <source>
        <dbReference type="EMBL" id="PKU66751.1"/>
    </source>
</evidence>
<dbReference type="EMBL" id="KZ503248">
    <property type="protein sequence ID" value="PKU66751.1"/>
    <property type="molecule type" value="Genomic_DNA"/>
</dbReference>
<dbReference type="Proteomes" id="UP000233837">
    <property type="component" value="Unassembled WGS sequence"/>
</dbReference>
<keyword evidence="3" id="KW-1185">Reference proteome</keyword>
<reference evidence="2 3" key="1">
    <citation type="journal article" date="2016" name="Sci. Rep.">
        <title>The Dendrobium catenatum Lindl. genome sequence provides insights into polysaccharide synthase, floral development and adaptive evolution.</title>
        <authorList>
            <person name="Zhang G.Q."/>
            <person name="Xu Q."/>
            <person name="Bian C."/>
            <person name="Tsai W.C."/>
            <person name="Yeh C.M."/>
            <person name="Liu K.W."/>
            <person name="Yoshida K."/>
            <person name="Zhang L.S."/>
            <person name="Chang S.B."/>
            <person name="Chen F."/>
            <person name="Shi Y."/>
            <person name="Su Y.Y."/>
            <person name="Zhang Y.Q."/>
            <person name="Chen L.J."/>
            <person name="Yin Y."/>
            <person name="Lin M."/>
            <person name="Huang H."/>
            <person name="Deng H."/>
            <person name="Wang Z.W."/>
            <person name="Zhu S.L."/>
            <person name="Zhao X."/>
            <person name="Deng C."/>
            <person name="Niu S.C."/>
            <person name="Huang J."/>
            <person name="Wang M."/>
            <person name="Liu G.H."/>
            <person name="Yang H.J."/>
            <person name="Xiao X.J."/>
            <person name="Hsiao Y.Y."/>
            <person name="Wu W.L."/>
            <person name="Chen Y.Y."/>
            <person name="Mitsuda N."/>
            <person name="Ohme-Takagi M."/>
            <person name="Luo Y.B."/>
            <person name="Van de Peer Y."/>
            <person name="Liu Z.J."/>
        </authorList>
    </citation>
    <scope>NUCLEOTIDE SEQUENCE [LARGE SCALE GENOMIC DNA]</scope>
    <source>
        <tissue evidence="2">The whole plant</tissue>
    </source>
</reference>
<reference evidence="2 3" key="2">
    <citation type="journal article" date="2017" name="Nature">
        <title>The Apostasia genome and the evolution of orchids.</title>
        <authorList>
            <person name="Zhang G.Q."/>
            <person name="Liu K.W."/>
            <person name="Li Z."/>
            <person name="Lohaus R."/>
            <person name="Hsiao Y.Y."/>
            <person name="Niu S.C."/>
            <person name="Wang J.Y."/>
            <person name="Lin Y.C."/>
            <person name="Xu Q."/>
            <person name="Chen L.J."/>
            <person name="Yoshida K."/>
            <person name="Fujiwara S."/>
            <person name="Wang Z.W."/>
            <person name="Zhang Y.Q."/>
            <person name="Mitsuda N."/>
            <person name="Wang M."/>
            <person name="Liu G.H."/>
            <person name="Pecoraro L."/>
            <person name="Huang H.X."/>
            <person name="Xiao X.J."/>
            <person name="Lin M."/>
            <person name="Wu X.Y."/>
            <person name="Wu W.L."/>
            <person name="Chen Y.Y."/>
            <person name="Chang S.B."/>
            <person name="Sakamoto S."/>
            <person name="Ohme-Takagi M."/>
            <person name="Yagi M."/>
            <person name="Zeng S.J."/>
            <person name="Shen C.Y."/>
            <person name="Yeh C.M."/>
            <person name="Luo Y.B."/>
            <person name="Tsai W.C."/>
            <person name="Van de Peer Y."/>
            <person name="Liu Z.J."/>
        </authorList>
    </citation>
    <scope>NUCLEOTIDE SEQUENCE [LARGE SCALE GENOMIC DNA]</scope>
    <source>
        <tissue evidence="2">The whole plant</tissue>
    </source>
</reference>
<dbReference type="AlphaFoldDB" id="A0A2I0VTL4"/>
<proteinExistence type="predicted"/>
<keyword evidence="1" id="KW-1133">Transmembrane helix</keyword>
<gene>
    <name evidence="2" type="ORF">MA16_Dca014170</name>
</gene>